<proteinExistence type="predicted"/>
<dbReference type="InterPro" id="IPR017850">
    <property type="entry name" value="Alkaline_phosphatase_core_sf"/>
</dbReference>
<dbReference type="Pfam" id="PF02995">
    <property type="entry name" value="DUF229"/>
    <property type="match status" value="1"/>
</dbReference>
<accession>A0A8K0CYP7</accession>
<dbReference type="PANTHER" id="PTHR10974:SF1">
    <property type="entry name" value="FI08016P-RELATED"/>
    <property type="match status" value="1"/>
</dbReference>
<dbReference type="AlphaFoldDB" id="A0A8K0CYP7"/>
<gene>
    <name evidence="1" type="ORF">ILUMI_10142</name>
</gene>
<dbReference type="Proteomes" id="UP000801492">
    <property type="component" value="Unassembled WGS sequence"/>
</dbReference>
<comment type="caution">
    <text evidence="1">The sequence shown here is derived from an EMBL/GenBank/DDBJ whole genome shotgun (WGS) entry which is preliminary data.</text>
</comment>
<reference evidence="1" key="1">
    <citation type="submission" date="2019-08" db="EMBL/GenBank/DDBJ databases">
        <title>The genome of the North American firefly Photinus pyralis.</title>
        <authorList>
            <consortium name="Photinus pyralis genome working group"/>
            <person name="Fallon T.R."/>
            <person name="Sander Lower S.E."/>
            <person name="Weng J.-K."/>
        </authorList>
    </citation>
    <scope>NUCLEOTIDE SEQUENCE</scope>
    <source>
        <strain evidence="1">TRF0915ILg1</strain>
        <tissue evidence="1">Whole body</tissue>
    </source>
</reference>
<protein>
    <recommendedName>
        <fullName evidence="3">DUF229 domain containing protein</fullName>
    </recommendedName>
</protein>
<dbReference type="SUPFAM" id="SSF53649">
    <property type="entry name" value="Alkaline phosphatase-like"/>
    <property type="match status" value="1"/>
</dbReference>
<keyword evidence="2" id="KW-1185">Reference proteome</keyword>
<evidence type="ECO:0000313" key="2">
    <source>
        <dbReference type="Proteomes" id="UP000801492"/>
    </source>
</evidence>
<dbReference type="PANTHER" id="PTHR10974">
    <property type="entry name" value="FI08016P-RELATED"/>
    <property type="match status" value="1"/>
</dbReference>
<dbReference type="EMBL" id="VTPC01005425">
    <property type="protein sequence ID" value="KAF2896049.1"/>
    <property type="molecule type" value="Genomic_DNA"/>
</dbReference>
<dbReference type="OrthoDB" id="413313at2759"/>
<evidence type="ECO:0000313" key="1">
    <source>
        <dbReference type="EMBL" id="KAF2896049.1"/>
    </source>
</evidence>
<dbReference type="InterPro" id="IPR004245">
    <property type="entry name" value="DUF229"/>
</dbReference>
<evidence type="ECO:0008006" key="3">
    <source>
        <dbReference type="Google" id="ProtNLM"/>
    </source>
</evidence>
<name>A0A8K0CYP7_IGNLU</name>
<organism evidence="1 2">
    <name type="scientific">Ignelater luminosus</name>
    <name type="common">Cucubano</name>
    <name type="synonym">Pyrophorus luminosus</name>
    <dbReference type="NCBI Taxonomy" id="2038154"/>
    <lineage>
        <taxon>Eukaryota</taxon>
        <taxon>Metazoa</taxon>
        <taxon>Ecdysozoa</taxon>
        <taxon>Arthropoda</taxon>
        <taxon>Hexapoda</taxon>
        <taxon>Insecta</taxon>
        <taxon>Pterygota</taxon>
        <taxon>Neoptera</taxon>
        <taxon>Endopterygota</taxon>
        <taxon>Coleoptera</taxon>
        <taxon>Polyphaga</taxon>
        <taxon>Elateriformia</taxon>
        <taxon>Elateroidea</taxon>
        <taxon>Elateridae</taxon>
        <taxon>Agrypninae</taxon>
        <taxon>Pyrophorini</taxon>
        <taxon>Ignelater</taxon>
    </lineage>
</organism>
<dbReference type="CDD" id="cd16021">
    <property type="entry name" value="ALP_like"/>
    <property type="match status" value="1"/>
</dbReference>
<sequence>MRSAMLYTTYKVDAEQKIKHQEMETLATEPLKVPESIKHLSDILTSTKIRLDLKGYFIKTKGCRIPDVRASDTSNEKTVSENFTVTCNDGLPPLIDSNLTHLYLLQTSFAAYEIKSYDALKCCYSVFQRKIPGKNESDTQLVINVECTPFNATCKVNHEYIRVTCWYNSNEIYKDFFAFVPVKDKIKVSTTESPFPPVNVLVIGIQAISRLNFHRQMQSTALVLEEIGAIEFFGHSNTANNTFSNLIPMLTGLTEDELVKNCWPSRYSRFDSCPFIWKEFHNNGYATAFAEDASHIGIFNLNKMGFEKQPTDYLWGPFNYFSESQIGSEYNSNIYQCVGNRYMHETLIQYMEKFTDTMHINKIPYFGMFWSNSLSQEITKPKLGDSDYANFLNKMRIEGLLNDTVLIFMSDYGMHKLHTYQERMEERLPLLYISLPEGYKKVYRHVFMNLKENSKRLTTPFDLHETLKDLRNTYSLTNETLNIRVQAREKKKGYSLFEPIPINRNCNDAGIESNWCTCQQNIDVDKNHPIVNESARFVVEHMNSILKEHSSCASLSLVEVSNVRLHVLDITIDTSIQDYTVVFRTTPGDAIFEAVVRVHQTNSINYFDSVISNNRINLYGYQSLCVTDPHLKFYCYCKQ</sequence>
<dbReference type="Gene3D" id="3.40.720.10">
    <property type="entry name" value="Alkaline Phosphatase, subunit A"/>
    <property type="match status" value="1"/>
</dbReference>
<dbReference type="GO" id="GO:0005615">
    <property type="term" value="C:extracellular space"/>
    <property type="evidence" value="ECO:0007669"/>
    <property type="project" value="TreeGrafter"/>
</dbReference>
<dbReference type="FunFam" id="3.40.720.10:FF:000017">
    <property type="entry name" value="Predicted protein"/>
    <property type="match status" value="1"/>
</dbReference>